<dbReference type="EMBL" id="VDEP01000442">
    <property type="protein sequence ID" value="KAA1080180.1"/>
    <property type="molecule type" value="Genomic_DNA"/>
</dbReference>
<proteinExistence type="predicted"/>
<comment type="caution">
    <text evidence="2">The sequence shown here is derived from an EMBL/GenBank/DDBJ whole genome shotgun (WGS) entry which is preliminary data.</text>
</comment>
<accession>A0A5B0MWH5</accession>
<feature type="region of interest" description="Disordered" evidence="1">
    <location>
        <begin position="53"/>
        <end position="104"/>
    </location>
</feature>
<protein>
    <submittedName>
        <fullName evidence="2">Uncharacterized protein</fullName>
    </submittedName>
</protein>
<dbReference type="Proteomes" id="UP000325313">
    <property type="component" value="Unassembled WGS sequence"/>
</dbReference>
<keyword evidence="4" id="KW-1185">Reference proteome</keyword>
<dbReference type="Proteomes" id="UP000324748">
    <property type="component" value="Unassembled WGS sequence"/>
</dbReference>
<feature type="compositionally biased region" description="Polar residues" evidence="1">
    <location>
        <begin position="94"/>
        <end position="104"/>
    </location>
</feature>
<organism evidence="2 5">
    <name type="scientific">Puccinia graminis f. sp. tritici</name>
    <dbReference type="NCBI Taxonomy" id="56615"/>
    <lineage>
        <taxon>Eukaryota</taxon>
        <taxon>Fungi</taxon>
        <taxon>Dikarya</taxon>
        <taxon>Basidiomycota</taxon>
        <taxon>Pucciniomycotina</taxon>
        <taxon>Pucciniomycetes</taxon>
        <taxon>Pucciniales</taxon>
        <taxon>Pucciniaceae</taxon>
        <taxon>Puccinia</taxon>
    </lineage>
</organism>
<evidence type="ECO:0000313" key="4">
    <source>
        <dbReference type="Proteomes" id="UP000324748"/>
    </source>
</evidence>
<evidence type="ECO:0000256" key="1">
    <source>
        <dbReference type="SAM" id="MobiDB-lite"/>
    </source>
</evidence>
<gene>
    <name evidence="3" type="ORF">PGT21_004320</name>
    <name evidence="2" type="ORF">PGTUg99_020557</name>
</gene>
<dbReference type="AlphaFoldDB" id="A0A5B0MWH5"/>
<sequence length="104" mass="11494">MCVLITIEAIYTNHHHHLGIGNQLLQVLSSKSYEAQTYILSRRGTTQTRRIADRLKTGRTSVCPVQDSQESGVKAGQEQQSKEQKNGPKLAIEQRNQAASTFGG</sequence>
<evidence type="ECO:0000313" key="2">
    <source>
        <dbReference type="EMBL" id="KAA1080180.1"/>
    </source>
</evidence>
<name>A0A5B0MWH5_PUCGR</name>
<dbReference type="EMBL" id="VSWC01000041">
    <property type="protein sequence ID" value="KAA1103908.1"/>
    <property type="molecule type" value="Genomic_DNA"/>
</dbReference>
<reference evidence="4 5" key="1">
    <citation type="submission" date="2019-05" db="EMBL/GenBank/DDBJ databases">
        <title>Emergence of the Ug99 lineage of the wheat stem rust pathogen through somatic hybridization.</title>
        <authorList>
            <person name="Li F."/>
            <person name="Upadhyaya N.M."/>
            <person name="Sperschneider J."/>
            <person name="Matny O."/>
            <person name="Nguyen-Phuc H."/>
            <person name="Mago R."/>
            <person name="Raley C."/>
            <person name="Miller M.E."/>
            <person name="Silverstein K.A.T."/>
            <person name="Henningsen E."/>
            <person name="Hirsch C.D."/>
            <person name="Visser B."/>
            <person name="Pretorius Z.A."/>
            <person name="Steffenson B.J."/>
            <person name="Schwessinger B."/>
            <person name="Dodds P.N."/>
            <person name="Figueroa M."/>
        </authorList>
    </citation>
    <scope>NUCLEOTIDE SEQUENCE [LARGE SCALE GENOMIC DNA]</scope>
    <source>
        <strain evidence="3">21-0</strain>
        <strain evidence="2 5">Ug99</strain>
    </source>
</reference>
<evidence type="ECO:0000313" key="3">
    <source>
        <dbReference type="EMBL" id="KAA1103908.1"/>
    </source>
</evidence>
<evidence type="ECO:0000313" key="5">
    <source>
        <dbReference type="Proteomes" id="UP000325313"/>
    </source>
</evidence>